<keyword evidence="3" id="KW-1185">Reference proteome</keyword>
<gene>
    <name evidence="2" type="ORF">WMY93_017518</name>
</gene>
<feature type="region of interest" description="Disordered" evidence="1">
    <location>
        <begin position="66"/>
        <end position="162"/>
    </location>
</feature>
<proteinExistence type="predicted"/>
<dbReference type="EMBL" id="JBBPFD010000012">
    <property type="protein sequence ID" value="KAK7904911.1"/>
    <property type="molecule type" value="Genomic_DNA"/>
</dbReference>
<accession>A0AAW0NVJ7</accession>
<sequence length="162" mass="16882">MHHPEPAADSGSGRKMAHQAIFHRRGSNTGSNTSSGSGPVLSPPANTVVNNSHVAADEFQPALLIQCQAPAGSSSPGPHHPPPHSLNLMSQAQPAQATVAQTKKKSGFQITSVTSAQVSMSANNSIAEDTESYDDLDESHTEDLSSSEILDASLSRANDCRS</sequence>
<feature type="compositionally biased region" description="Low complexity" evidence="1">
    <location>
        <begin position="27"/>
        <end position="38"/>
    </location>
</feature>
<dbReference type="Proteomes" id="UP001460270">
    <property type="component" value="Unassembled WGS sequence"/>
</dbReference>
<dbReference type="PANTHER" id="PTHR46745:SF1">
    <property type="entry name" value="TSC22 DOMAIN FAMILY PROTEIN 1"/>
    <property type="match status" value="1"/>
</dbReference>
<dbReference type="GO" id="GO:0008284">
    <property type="term" value="P:positive regulation of cell population proliferation"/>
    <property type="evidence" value="ECO:0007669"/>
    <property type="project" value="TreeGrafter"/>
</dbReference>
<feature type="compositionally biased region" description="Polar residues" evidence="1">
    <location>
        <begin position="108"/>
        <end position="127"/>
    </location>
</feature>
<evidence type="ECO:0000256" key="1">
    <source>
        <dbReference type="SAM" id="MobiDB-lite"/>
    </source>
</evidence>
<name>A0AAW0NVJ7_9GOBI</name>
<protein>
    <submittedName>
        <fullName evidence="2">Uncharacterized protein</fullName>
    </submittedName>
</protein>
<dbReference type="AlphaFoldDB" id="A0AAW0NVJ7"/>
<feature type="region of interest" description="Disordered" evidence="1">
    <location>
        <begin position="1"/>
        <end position="53"/>
    </location>
</feature>
<dbReference type="GO" id="GO:0005634">
    <property type="term" value="C:nucleus"/>
    <property type="evidence" value="ECO:0007669"/>
    <property type="project" value="TreeGrafter"/>
</dbReference>
<feature type="compositionally biased region" description="Basic residues" evidence="1">
    <location>
        <begin position="15"/>
        <end position="26"/>
    </location>
</feature>
<feature type="compositionally biased region" description="Acidic residues" evidence="1">
    <location>
        <begin position="128"/>
        <end position="137"/>
    </location>
</feature>
<reference evidence="3" key="1">
    <citation type="submission" date="2024-04" db="EMBL/GenBank/DDBJ databases">
        <title>Salinicola lusitanus LLJ914,a marine bacterium isolated from the Okinawa Trough.</title>
        <authorList>
            <person name="Li J."/>
        </authorList>
    </citation>
    <scope>NUCLEOTIDE SEQUENCE [LARGE SCALE GENOMIC DNA]</scope>
</reference>
<feature type="compositionally biased region" description="Polar residues" evidence="1">
    <location>
        <begin position="44"/>
        <end position="53"/>
    </location>
</feature>
<evidence type="ECO:0000313" key="3">
    <source>
        <dbReference type="Proteomes" id="UP001460270"/>
    </source>
</evidence>
<comment type="caution">
    <text evidence="2">The sequence shown here is derived from an EMBL/GenBank/DDBJ whole genome shotgun (WGS) entry which is preliminary data.</text>
</comment>
<dbReference type="GO" id="GO:0005829">
    <property type="term" value="C:cytosol"/>
    <property type="evidence" value="ECO:0007669"/>
    <property type="project" value="TreeGrafter"/>
</dbReference>
<organism evidence="2 3">
    <name type="scientific">Mugilogobius chulae</name>
    <name type="common">yellowstripe goby</name>
    <dbReference type="NCBI Taxonomy" id="88201"/>
    <lineage>
        <taxon>Eukaryota</taxon>
        <taxon>Metazoa</taxon>
        <taxon>Chordata</taxon>
        <taxon>Craniata</taxon>
        <taxon>Vertebrata</taxon>
        <taxon>Euteleostomi</taxon>
        <taxon>Actinopterygii</taxon>
        <taxon>Neopterygii</taxon>
        <taxon>Teleostei</taxon>
        <taxon>Neoteleostei</taxon>
        <taxon>Acanthomorphata</taxon>
        <taxon>Gobiaria</taxon>
        <taxon>Gobiiformes</taxon>
        <taxon>Gobioidei</taxon>
        <taxon>Gobiidae</taxon>
        <taxon>Gobionellinae</taxon>
        <taxon>Mugilogobius</taxon>
    </lineage>
</organism>
<evidence type="ECO:0000313" key="2">
    <source>
        <dbReference type="EMBL" id="KAK7904911.1"/>
    </source>
</evidence>
<dbReference type="PANTHER" id="PTHR46745">
    <property type="entry name" value="TSC22 DOMAIN FAMILY PROTEIN 1"/>
    <property type="match status" value="1"/>
</dbReference>
<feature type="compositionally biased region" description="Low complexity" evidence="1">
    <location>
        <begin position="91"/>
        <end position="101"/>
    </location>
</feature>
<dbReference type="GO" id="GO:0043066">
    <property type="term" value="P:negative regulation of apoptotic process"/>
    <property type="evidence" value="ECO:0007669"/>
    <property type="project" value="TreeGrafter"/>
</dbReference>